<dbReference type="PANTHER" id="PTHR43177">
    <property type="entry name" value="PROTEIN NRFC"/>
    <property type="match status" value="1"/>
</dbReference>
<protein>
    <submittedName>
        <fullName evidence="7">Formate-dependent nitrite reductase, 4Fe4S subunit</fullName>
    </submittedName>
</protein>
<dbReference type="Gene3D" id="3.30.70.20">
    <property type="match status" value="2"/>
</dbReference>
<sequence length="231" mass="25224">MDISKRHFLTGCGTLLAGISIYTVAKELAQTEAEVGVDQTQTIKYAMVHDENLCIGCNTCEQACREVNDVPVGVSRVVIKRTGPFGEYPDQSYRFRRQSCQHCENAPCVTVCPTGAAYIDSDTGIVSVNADKCVGCQYCIAACPYQVRFINPVTKAADKCDFCKETGLKQGKQPACVEACPTHALVFGNIRDPDSELVKTLKTKPTYRAKTDLGSRPKLFHVSTIDGEIVL</sequence>
<dbReference type="RefSeq" id="WP_112353729.1">
    <property type="nucleotide sequence ID" value="NZ_LS483452.1"/>
</dbReference>
<keyword evidence="3" id="KW-0677">Repeat</keyword>
<dbReference type="PROSITE" id="PS51379">
    <property type="entry name" value="4FE4S_FER_2"/>
    <property type="match status" value="3"/>
</dbReference>
<feature type="domain" description="4Fe-4S ferredoxin-type" evidence="6">
    <location>
        <begin position="45"/>
        <end position="75"/>
    </location>
</feature>
<dbReference type="KEGG" id="sbk:SHEWBE_4106"/>
<evidence type="ECO:0000313" key="7">
    <source>
        <dbReference type="EMBL" id="SQH78066.1"/>
    </source>
</evidence>
<dbReference type="GO" id="GO:0046872">
    <property type="term" value="F:metal ion binding"/>
    <property type="evidence" value="ECO:0007669"/>
    <property type="project" value="UniProtKB-KW"/>
</dbReference>
<keyword evidence="4" id="KW-0408">Iron</keyword>
<dbReference type="InterPro" id="IPR017896">
    <property type="entry name" value="4Fe4S_Fe-S-bd"/>
</dbReference>
<evidence type="ECO:0000256" key="4">
    <source>
        <dbReference type="ARBA" id="ARBA00023004"/>
    </source>
</evidence>
<dbReference type="SUPFAM" id="SSF54862">
    <property type="entry name" value="4Fe-4S ferredoxins"/>
    <property type="match status" value="1"/>
</dbReference>
<dbReference type="Proteomes" id="UP000250123">
    <property type="component" value="Chromosome SHEWBE"/>
</dbReference>
<dbReference type="FunFam" id="3.30.70.20:FF:000014">
    <property type="entry name" value="Cytochrome c nitrite reductase, Fe-S protein"/>
    <property type="match status" value="1"/>
</dbReference>
<name>A0A330M6E3_9GAMM</name>
<dbReference type="InterPro" id="IPR050954">
    <property type="entry name" value="ET_IronSulfur_Cluster-Binding"/>
</dbReference>
<proteinExistence type="predicted"/>
<keyword evidence="2" id="KW-0479">Metal-binding</keyword>
<evidence type="ECO:0000256" key="3">
    <source>
        <dbReference type="ARBA" id="ARBA00022737"/>
    </source>
</evidence>
<evidence type="ECO:0000256" key="1">
    <source>
        <dbReference type="ARBA" id="ARBA00022485"/>
    </source>
</evidence>
<dbReference type="InterPro" id="IPR017900">
    <property type="entry name" value="4Fe4S_Fe_S_CS"/>
</dbReference>
<evidence type="ECO:0000259" key="6">
    <source>
        <dbReference type="PROSITE" id="PS51379"/>
    </source>
</evidence>
<evidence type="ECO:0000256" key="2">
    <source>
        <dbReference type="ARBA" id="ARBA00022723"/>
    </source>
</evidence>
<keyword evidence="1" id="KW-0004">4Fe-4S</keyword>
<dbReference type="Pfam" id="PF13247">
    <property type="entry name" value="Fer4_11"/>
    <property type="match status" value="1"/>
</dbReference>
<evidence type="ECO:0000313" key="8">
    <source>
        <dbReference type="Proteomes" id="UP000250123"/>
    </source>
</evidence>
<dbReference type="CDD" id="cd10551">
    <property type="entry name" value="PsrB"/>
    <property type="match status" value="1"/>
</dbReference>
<evidence type="ECO:0000256" key="5">
    <source>
        <dbReference type="ARBA" id="ARBA00023014"/>
    </source>
</evidence>
<dbReference type="OrthoDB" id="9779457at2"/>
<dbReference type="PROSITE" id="PS00198">
    <property type="entry name" value="4FE4S_FER_1"/>
    <property type="match status" value="1"/>
</dbReference>
<reference evidence="8" key="1">
    <citation type="submission" date="2018-06" db="EMBL/GenBank/DDBJ databases">
        <authorList>
            <person name="Cea G.-C."/>
            <person name="William W."/>
        </authorList>
    </citation>
    <scope>NUCLEOTIDE SEQUENCE [LARGE SCALE GENOMIC DNA]</scope>
    <source>
        <strain evidence="8">DB21MT-2</strain>
    </source>
</reference>
<feature type="domain" description="4Fe-4S ferredoxin-type" evidence="6">
    <location>
        <begin position="91"/>
        <end position="122"/>
    </location>
</feature>
<gene>
    <name evidence="7" type="primary">nrfC</name>
    <name evidence="7" type="ORF">SHEWBE_4106</name>
</gene>
<dbReference type="AlphaFoldDB" id="A0A330M6E3"/>
<dbReference type="Pfam" id="PF00037">
    <property type="entry name" value="Fer4"/>
    <property type="match status" value="1"/>
</dbReference>
<dbReference type="PANTHER" id="PTHR43177:SF3">
    <property type="entry name" value="PROTEIN NRFC HOMOLOG"/>
    <property type="match status" value="1"/>
</dbReference>
<dbReference type="GO" id="GO:0051539">
    <property type="term" value="F:4 iron, 4 sulfur cluster binding"/>
    <property type="evidence" value="ECO:0007669"/>
    <property type="project" value="UniProtKB-KW"/>
</dbReference>
<keyword evidence="5" id="KW-0411">Iron-sulfur</keyword>
<feature type="domain" description="4Fe-4S ferredoxin-type" evidence="6">
    <location>
        <begin position="124"/>
        <end position="153"/>
    </location>
</feature>
<accession>A0A330M6E3</accession>
<organism evidence="7 8">
    <name type="scientific">Shewanella benthica</name>
    <dbReference type="NCBI Taxonomy" id="43661"/>
    <lineage>
        <taxon>Bacteria</taxon>
        <taxon>Pseudomonadati</taxon>
        <taxon>Pseudomonadota</taxon>
        <taxon>Gammaproteobacteria</taxon>
        <taxon>Alteromonadales</taxon>
        <taxon>Shewanellaceae</taxon>
        <taxon>Shewanella</taxon>
    </lineage>
</organism>
<dbReference type="EMBL" id="LS483452">
    <property type="protein sequence ID" value="SQH78066.1"/>
    <property type="molecule type" value="Genomic_DNA"/>
</dbReference>